<name>A0ABR0SI98_9HYPO</name>
<dbReference type="InterPro" id="IPR036291">
    <property type="entry name" value="NAD(P)-bd_dom_sf"/>
</dbReference>
<keyword evidence="3" id="KW-1185">Reference proteome</keyword>
<reference evidence="2 3" key="1">
    <citation type="submission" date="2024-01" db="EMBL/GenBank/DDBJ databases">
        <title>Complete genome of Cladobotryum mycophilum ATHUM6906.</title>
        <authorList>
            <person name="Christinaki A.C."/>
            <person name="Myridakis A.I."/>
            <person name="Kouvelis V.N."/>
        </authorList>
    </citation>
    <scope>NUCLEOTIDE SEQUENCE [LARGE SCALE GENOMIC DNA]</scope>
    <source>
        <strain evidence="2 3">ATHUM6906</strain>
    </source>
</reference>
<proteinExistence type="predicted"/>
<dbReference type="CDD" id="cd08267">
    <property type="entry name" value="MDR1"/>
    <property type="match status" value="1"/>
</dbReference>
<protein>
    <submittedName>
        <fullName evidence="2">Zinc-type alcohol dehydrogenase-like protein C16A3.02c</fullName>
    </submittedName>
</protein>
<dbReference type="InterPro" id="IPR050700">
    <property type="entry name" value="YIM1/Zinc_Alcohol_DH_Fams"/>
</dbReference>
<dbReference type="Gene3D" id="3.40.50.720">
    <property type="entry name" value="NAD(P)-binding Rossmann-like Domain"/>
    <property type="match status" value="1"/>
</dbReference>
<dbReference type="Pfam" id="PF08240">
    <property type="entry name" value="ADH_N"/>
    <property type="match status" value="1"/>
</dbReference>
<dbReference type="PANTHER" id="PTHR11695:SF294">
    <property type="entry name" value="RETICULON-4-INTERACTING PROTEIN 1, MITOCHONDRIAL"/>
    <property type="match status" value="1"/>
</dbReference>
<dbReference type="Pfam" id="PF13602">
    <property type="entry name" value="ADH_zinc_N_2"/>
    <property type="match status" value="1"/>
</dbReference>
<dbReference type="Proteomes" id="UP001338125">
    <property type="component" value="Unassembled WGS sequence"/>
</dbReference>
<evidence type="ECO:0000313" key="2">
    <source>
        <dbReference type="EMBL" id="KAK5991883.1"/>
    </source>
</evidence>
<dbReference type="InterPro" id="IPR020843">
    <property type="entry name" value="ER"/>
</dbReference>
<dbReference type="Gene3D" id="3.90.180.10">
    <property type="entry name" value="Medium-chain alcohol dehydrogenases, catalytic domain"/>
    <property type="match status" value="1"/>
</dbReference>
<dbReference type="SUPFAM" id="SSF51735">
    <property type="entry name" value="NAD(P)-binding Rossmann-fold domains"/>
    <property type="match status" value="1"/>
</dbReference>
<evidence type="ECO:0000313" key="3">
    <source>
        <dbReference type="Proteomes" id="UP001338125"/>
    </source>
</evidence>
<gene>
    <name evidence="2" type="ORF">PT974_05270</name>
</gene>
<organism evidence="2 3">
    <name type="scientific">Cladobotryum mycophilum</name>
    <dbReference type="NCBI Taxonomy" id="491253"/>
    <lineage>
        <taxon>Eukaryota</taxon>
        <taxon>Fungi</taxon>
        <taxon>Dikarya</taxon>
        <taxon>Ascomycota</taxon>
        <taxon>Pezizomycotina</taxon>
        <taxon>Sordariomycetes</taxon>
        <taxon>Hypocreomycetidae</taxon>
        <taxon>Hypocreales</taxon>
        <taxon>Hypocreaceae</taxon>
        <taxon>Cladobotryum</taxon>
    </lineage>
</organism>
<dbReference type="PANTHER" id="PTHR11695">
    <property type="entry name" value="ALCOHOL DEHYDROGENASE RELATED"/>
    <property type="match status" value="1"/>
</dbReference>
<sequence length="339" mass="35889">MANQMKAWQIVSPGNVEQVMKLVDNVARPTEPLRAGHVLVQVASAGINPADYKVPDMGFAARAIIKFPKTLGMDFSGRVAAAGEGVSDVKVGDLVVARVDPLQGAEGALSEYVAVSRNEYALLPEGFDLDAAAGAPTTALTAYQSISPYVKAGDKIFINGGSGGAGTFGIQIAKALGCHVTVSCSTPKKSLCEELGADEVIDYRTTDVVEHLKKNGQVYKLAVDNVGNAPSNLYELSKDFLLPEGTFVLVGSSPTIKSTASVARSMLLPSFLGGGKNKFVMYLTKNNHDDLNQVAQWLGEGKIKTIIDSTFEFDEALKAFTHLKKGSSGGKIIVHVNQV</sequence>
<comment type="caution">
    <text evidence="2">The sequence shown here is derived from an EMBL/GenBank/DDBJ whole genome shotgun (WGS) entry which is preliminary data.</text>
</comment>
<dbReference type="InterPro" id="IPR013154">
    <property type="entry name" value="ADH-like_N"/>
</dbReference>
<dbReference type="EMBL" id="JAVFKD010000012">
    <property type="protein sequence ID" value="KAK5991883.1"/>
    <property type="molecule type" value="Genomic_DNA"/>
</dbReference>
<evidence type="ECO:0000259" key="1">
    <source>
        <dbReference type="SMART" id="SM00829"/>
    </source>
</evidence>
<feature type="domain" description="Enoyl reductase (ER)" evidence="1">
    <location>
        <begin position="21"/>
        <end position="334"/>
    </location>
</feature>
<dbReference type="SMART" id="SM00829">
    <property type="entry name" value="PKS_ER"/>
    <property type="match status" value="1"/>
</dbReference>
<dbReference type="SUPFAM" id="SSF50129">
    <property type="entry name" value="GroES-like"/>
    <property type="match status" value="1"/>
</dbReference>
<dbReference type="InterPro" id="IPR011032">
    <property type="entry name" value="GroES-like_sf"/>
</dbReference>
<accession>A0ABR0SI98</accession>